<keyword evidence="3" id="KW-1185">Reference proteome</keyword>
<dbReference type="Proteomes" id="UP000033774">
    <property type="component" value="Unassembled WGS sequence"/>
</dbReference>
<evidence type="ECO:0000313" key="2">
    <source>
        <dbReference type="EMBL" id="KJV09917.1"/>
    </source>
</evidence>
<dbReference type="EMBL" id="LAJY01000192">
    <property type="protein sequence ID" value="KJV09917.1"/>
    <property type="molecule type" value="Genomic_DNA"/>
</dbReference>
<accession>A0A0F3ITH1</accession>
<dbReference type="Gene3D" id="3.10.180.10">
    <property type="entry name" value="2,3-Dihydroxybiphenyl 1,2-Dioxygenase, domain 1"/>
    <property type="match status" value="1"/>
</dbReference>
<name>A0A0F3ITH1_9PROT</name>
<dbReference type="GO" id="GO:0008168">
    <property type="term" value="F:methyltransferase activity"/>
    <property type="evidence" value="ECO:0007669"/>
    <property type="project" value="UniProtKB-KW"/>
</dbReference>
<evidence type="ECO:0000313" key="3">
    <source>
        <dbReference type="Proteomes" id="UP000033774"/>
    </source>
</evidence>
<organism evidence="2 3">
    <name type="scientific">Elstera litoralis</name>
    <dbReference type="NCBI Taxonomy" id="552518"/>
    <lineage>
        <taxon>Bacteria</taxon>
        <taxon>Pseudomonadati</taxon>
        <taxon>Pseudomonadota</taxon>
        <taxon>Alphaproteobacteria</taxon>
        <taxon>Rhodospirillales</taxon>
        <taxon>Rhodospirillaceae</taxon>
        <taxon>Elstera</taxon>
    </lineage>
</organism>
<dbReference type="InterPro" id="IPR028973">
    <property type="entry name" value="PhnB-like"/>
</dbReference>
<dbReference type="CDD" id="cd06588">
    <property type="entry name" value="PhnB_like"/>
    <property type="match status" value="1"/>
</dbReference>
<protein>
    <submittedName>
        <fullName evidence="2">3-demethylubiquinone-9 3-methyltransferase</fullName>
    </submittedName>
</protein>
<dbReference type="SUPFAM" id="SSF54593">
    <property type="entry name" value="Glyoxalase/Bleomycin resistance protein/Dihydroxybiphenyl dioxygenase"/>
    <property type="match status" value="1"/>
</dbReference>
<dbReference type="PATRIC" id="fig|552518.3.peg.935"/>
<dbReference type="Pfam" id="PF06983">
    <property type="entry name" value="3-dmu-9_3-mt"/>
    <property type="match status" value="1"/>
</dbReference>
<dbReference type="GO" id="GO:0032259">
    <property type="term" value="P:methylation"/>
    <property type="evidence" value="ECO:0007669"/>
    <property type="project" value="UniProtKB-KW"/>
</dbReference>
<comment type="caution">
    <text evidence="2">The sequence shown here is derived from an EMBL/GenBank/DDBJ whole genome shotgun (WGS) entry which is preliminary data.</text>
</comment>
<reference evidence="2 3" key="1">
    <citation type="submission" date="2015-03" db="EMBL/GenBank/DDBJ databases">
        <title>Draft genome sequence of Elstera litoralis.</title>
        <authorList>
            <person name="Rahalkar M.C."/>
            <person name="Dhakephalkar P.K."/>
            <person name="Pore S.D."/>
            <person name="Arora P."/>
            <person name="Kapse N.G."/>
            <person name="Pandit P.S."/>
        </authorList>
    </citation>
    <scope>NUCLEOTIDE SEQUENCE [LARGE SCALE GENOMIC DNA]</scope>
    <source>
        <strain evidence="2 3">Dia-1</strain>
    </source>
</reference>
<keyword evidence="2" id="KW-0808">Transferase</keyword>
<dbReference type="PANTHER" id="PTHR33990">
    <property type="entry name" value="PROTEIN YJDN-RELATED"/>
    <property type="match status" value="1"/>
</dbReference>
<proteinExistence type="predicted"/>
<gene>
    <name evidence="2" type="ORF">VZ95_08420</name>
</gene>
<dbReference type="OrthoDB" id="9795306at2"/>
<feature type="domain" description="PhnB-like" evidence="1">
    <location>
        <begin position="4"/>
        <end position="130"/>
    </location>
</feature>
<sequence>MSLNTYLTFGGTCREAMSFYAECLGVELEMIAPFAGTPAEAEVLPEWRDKIMHASLRYNGVALMASDGMGPGAVAHQGFSISVQATSIDDAERLFAALGAGGTVTMPLEETFWAIRFGVLTDRFGVSWMINLDRPM</sequence>
<dbReference type="AlphaFoldDB" id="A0A0F3ITH1"/>
<dbReference type="PANTHER" id="PTHR33990:SF1">
    <property type="entry name" value="PROTEIN YJDN"/>
    <property type="match status" value="1"/>
</dbReference>
<keyword evidence="2" id="KW-0830">Ubiquinone</keyword>
<evidence type="ECO:0000259" key="1">
    <source>
        <dbReference type="Pfam" id="PF06983"/>
    </source>
</evidence>
<keyword evidence="2" id="KW-0489">Methyltransferase</keyword>
<dbReference type="InterPro" id="IPR029068">
    <property type="entry name" value="Glyas_Bleomycin-R_OHBP_Dase"/>
</dbReference>
<dbReference type="RefSeq" id="WP_045775455.1">
    <property type="nucleotide sequence ID" value="NZ_LAJY01000192.1"/>
</dbReference>